<organism evidence="1 2">
    <name type="scientific">Liparis tanakae</name>
    <name type="common">Tanaka's snailfish</name>
    <dbReference type="NCBI Taxonomy" id="230148"/>
    <lineage>
        <taxon>Eukaryota</taxon>
        <taxon>Metazoa</taxon>
        <taxon>Chordata</taxon>
        <taxon>Craniata</taxon>
        <taxon>Vertebrata</taxon>
        <taxon>Euteleostomi</taxon>
        <taxon>Actinopterygii</taxon>
        <taxon>Neopterygii</taxon>
        <taxon>Teleostei</taxon>
        <taxon>Neoteleostei</taxon>
        <taxon>Acanthomorphata</taxon>
        <taxon>Eupercaria</taxon>
        <taxon>Perciformes</taxon>
        <taxon>Cottioidei</taxon>
        <taxon>Cottales</taxon>
        <taxon>Liparidae</taxon>
        <taxon>Liparis</taxon>
    </lineage>
</organism>
<sequence>MKREAEDDRGLYTLTSLGVHSCTVRALGLLMGTSAPESHPTVSSKNLLVFAFQQRLIRKFGQPPHPSNSGRSVSLIEVAFTALQSDKHFNHDGTQLVSSVSNIAVASHEETRQQVFSVHTHKQSALSQGPGCNRRGRFTSSAGRHRMGRCCC</sequence>
<accession>A0A4Z2ERM2</accession>
<evidence type="ECO:0000313" key="1">
    <source>
        <dbReference type="EMBL" id="TNN31439.1"/>
    </source>
</evidence>
<keyword evidence="2" id="KW-1185">Reference proteome</keyword>
<proteinExistence type="predicted"/>
<reference evidence="1 2" key="1">
    <citation type="submission" date="2019-03" db="EMBL/GenBank/DDBJ databases">
        <title>First draft genome of Liparis tanakae, snailfish: a comprehensive survey of snailfish specific genes.</title>
        <authorList>
            <person name="Kim W."/>
            <person name="Song I."/>
            <person name="Jeong J.-H."/>
            <person name="Kim D."/>
            <person name="Kim S."/>
            <person name="Ryu S."/>
            <person name="Song J.Y."/>
            <person name="Lee S.K."/>
        </authorList>
    </citation>
    <scope>NUCLEOTIDE SEQUENCE [LARGE SCALE GENOMIC DNA]</scope>
    <source>
        <tissue evidence="1">Muscle</tissue>
    </source>
</reference>
<dbReference type="AlphaFoldDB" id="A0A4Z2ERM2"/>
<name>A0A4Z2ERM2_9TELE</name>
<comment type="caution">
    <text evidence="1">The sequence shown here is derived from an EMBL/GenBank/DDBJ whole genome shotgun (WGS) entry which is preliminary data.</text>
</comment>
<gene>
    <name evidence="1" type="ORF">EYF80_058409</name>
</gene>
<protein>
    <submittedName>
        <fullName evidence="1">Uncharacterized protein</fullName>
    </submittedName>
</protein>
<evidence type="ECO:0000313" key="2">
    <source>
        <dbReference type="Proteomes" id="UP000314294"/>
    </source>
</evidence>
<dbReference type="Proteomes" id="UP000314294">
    <property type="component" value="Unassembled WGS sequence"/>
</dbReference>
<dbReference type="EMBL" id="SRLO01003471">
    <property type="protein sequence ID" value="TNN31439.1"/>
    <property type="molecule type" value="Genomic_DNA"/>
</dbReference>